<dbReference type="InterPro" id="IPR036397">
    <property type="entry name" value="RNaseH_sf"/>
</dbReference>
<dbReference type="Proteomes" id="UP000288805">
    <property type="component" value="Unassembled WGS sequence"/>
</dbReference>
<evidence type="ECO:0000313" key="2">
    <source>
        <dbReference type="Proteomes" id="UP000288805"/>
    </source>
</evidence>
<dbReference type="AlphaFoldDB" id="A0A438J8F7"/>
<comment type="caution">
    <text evidence="1">The sequence shown here is derived from an EMBL/GenBank/DDBJ whole genome shotgun (WGS) entry which is preliminary data.</text>
</comment>
<dbReference type="EMBL" id="QGNW01000057">
    <property type="protein sequence ID" value="RVX05231.1"/>
    <property type="molecule type" value="Genomic_DNA"/>
</dbReference>
<evidence type="ECO:0008006" key="3">
    <source>
        <dbReference type="Google" id="ProtNLM"/>
    </source>
</evidence>
<evidence type="ECO:0000313" key="1">
    <source>
        <dbReference type="EMBL" id="RVX05231.1"/>
    </source>
</evidence>
<name>A0A438J8F7_VITVI</name>
<protein>
    <recommendedName>
        <fullName evidence="3">Integrase catalytic domain-containing protein</fullName>
    </recommendedName>
</protein>
<gene>
    <name evidence="1" type="ORF">CK203_020200</name>
</gene>
<accession>A0A438J8F7</accession>
<reference evidence="1 2" key="1">
    <citation type="journal article" date="2018" name="PLoS Genet.">
        <title>Population sequencing reveals clonal diversity and ancestral inbreeding in the grapevine cultivar Chardonnay.</title>
        <authorList>
            <person name="Roach M.J."/>
            <person name="Johnson D.L."/>
            <person name="Bohlmann J."/>
            <person name="van Vuuren H.J."/>
            <person name="Jones S.J."/>
            <person name="Pretorius I.S."/>
            <person name="Schmidt S.A."/>
            <person name="Borneman A.R."/>
        </authorList>
    </citation>
    <scope>NUCLEOTIDE SEQUENCE [LARGE SCALE GENOMIC DNA]</scope>
    <source>
        <strain evidence="2">cv. Chardonnay</strain>
        <tissue evidence="1">Leaf</tissue>
    </source>
</reference>
<sequence>MKLVGRKSIQLTEGNEAQRKEQIEKMPNKVKDQTLTSGKMVKDIEQDLKTWHVSHYFLRDLGSLVVDLFKSRHEGSIRCSQKRKVSRQYEEVQLVSMWDGDDYSCGIRGPALLAMTEVRRRRRQSQLGGVTTRSPKMVEFHQHKKIKGMRMAQRCLVGENPKQWEVVAAQAEFAYNYSKNQTIGKSPFEVIYGKQPMHLYDLAPLPEMGRNSLNGENMADLMKKLYEEIRLKIKESNAKYKKYADQKRCSQSFQEGDMMV</sequence>
<dbReference type="Gene3D" id="3.30.420.10">
    <property type="entry name" value="Ribonuclease H-like superfamily/Ribonuclease H"/>
    <property type="match status" value="1"/>
</dbReference>
<proteinExistence type="predicted"/>
<organism evidence="1 2">
    <name type="scientific">Vitis vinifera</name>
    <name type="common">Grape</name>
    <dbReference type="NCBI Taxonomy" id="29760"/>
    <lineage>
        <taxon>Eukaryota</taxon>
        <taxon>Viridiplantae</taxon>
        <taxon>Streptophyta</taxon>
        <taxon>Embryophyta</taxon>
        <taxon>Tracheophyta</taxon>
        <taxon>Spermatophyta</taxon>
        <taxon>Magnoliopsida</taxon>
        <taxon>eudicotyledons</taxon>
        <taxon>Gunneridae</taxon>
        <taxon>Pentapetalae</taxon>
        <taxon>rosids</taxon>
        <taxon>Vitales</taxon>
        <taxon>Vitaceae</taxon>
        <taxon>Viteae</taxon>
        <taxon>Vitis</taxon>
    </lineage>
</organism>
<dbReference type="GO" id="GO:0003676">
    <property type="term" value="F:nucleic acid binding"/>
    <property type="evidence" value="ECO:0007669"/>
    <property type="project" value="InterPro"/>
</dbReference>